<name>A0A9J6FKW0_HAELO</name>
<evidence type="ECO:0000313" key="2">
    <source>
        <dbReference type="Proteomes" id="UP000821853"/>
    </source>
</evidence>
<protein>
    <recommendedName>
        <fullName evidence="3">Endonuclease/exonuclease/phosphatase domain-containing protein</fullName>
    </recommendedName>
</protein>
<evidence type="ECO:0000313" key="1">
    <source>
        <dbReference type="EMBL" id="KAH9366878.1"/>
    </source>
</evidence>
<sequence length="63" mass="7151">MYCRPKYKTSEIHSIIKQVVTKSVGNTHIVVGEFNAAHPLRGYGYTNCRGTELNLAIEERISR</sequence>
<dbReference type="AlphaFoldDB" id="A0A9J6FKW0"/>
<dbReference type="VEuPathDB" id="VectorBase:HLOH_054964"/>
<organism evidence="1 2">
    <name type="scientific">Haemaphysalis longicornis</name>
    <name type="common">Bush tick</name>
    <dbReference type="NCBI Taxonomy" id="44386"/>
    <lineage>
        <taxon>Eukaryota</taxon>
        <taxon>Metazoa</taxon>
        <taxon>Ecdysozoa</taxon>
        <taxon>Arthropoda</taxon>
        <taxon>Chelicerata</taxon>
        <taxon>Arachnida</taxon>
        <taxon>Acari</taxon>
        <taxon>Parasitiformes</taxon>
        <taxon>Ixodida</taxon>
        <taxon>Ixodoidea</taxon>
        <taxon>Ixodidae</taxon>
        <taxon>Haemaphysalinae</taxon>
        <taxon>Haemaphysalis</taxon>
    </lineage>
</organism>
<reference evidence="1 2" key="1">
    <citation type="journal article" date="2020" name="Cell">
        <title>Large-Scale Comparative Analyses of Tick Genomes Elucidate Their Genetic Diversity and Vector Capacities.</title>
        <authorList>
            <consortium name="Tick Genome and Microbiome Consortium (TIGMIC)"/>
            <person name="Jia N."/>
            <person name="Wang J."/>
            <person name="Shi W."/>
            <person name="Du L."/>
            <person name="Sun Y."/>
            <person name="Zhan W."/>
            <person name="Jiang J.F."/>
            <person name="Wang Q."/>
            <person name="Zhang B."/>
            <person name="Ji P."/>
            <person name="Bell-Sakyi L."/>
            <person name="Cui X.M."/>
            <person name="Yuan T.T."/>
            <person name="Jiang B.G."/>
            <person name="Yang W.F."/>
            <person name="Lam T.T."/>
            <person name="Chang Q.C."/>
            <person name="Ding S.J."/>
            <person name="Wang X.J."/>
            <person name="Zhu J.G."/>
            <person name="Ruan X.D."/>
            <person name="Zhao L."/>
            <person name="Wei J.T."/>
            <person name="Ye R.Z."/>
            <person name="Que T.C."/>
            <person name="Du C.H."/>
            <person name="Zhou Y.H."/>
            <person name="Cheng J.X."/>
            <person name="Dai P.F."/>
            <person name="Guo W.B."/>
            <person name="Han X.H."/>
            <person name="Huang E.J."/>
            <person name="Li L.F."/>
            <person name="Wei W."/>
            <person name="Gao Y.C."/>
            <person name="Liu J.Z."/>
            <person name="Shao H.Z."/>
            <person name="Wang X."/>
            <person name="Wang C.C."/>
            <person name="Yang T.C."/>
            <person name="Huo Q.B."/>
            <person name="Li W."/>
            <person name="Chen H.Y."/>
            <person name="Chen S.E."/>
            <person name="Zhou L.G."/>
            <person name="Ni X.B."/>
            <person name="Tian J.H."/>
            <person name="Sheng Y."/>
            <person name="Liu T."/>
            <person name="Pan Y.S."/>
            <person name="Xia L.Y."/>
            <person name="Li J."/>
            <person name="Zhao F."/>
            <person name="Cao W.C."/>
        </authorList>
    </citation>
    <scope>NUCLEOTIDE SEQUENCE [LARGE SCALE GENOMIC DNA]</scope>
    <source>
        <strain evidence="1">HaeL-2018</strain>
    </source>
</reference>
<accession>A0A9J6FKW0</accession>
<dbReference type="EMBL" id="JABSTR010000004">
    <property type="protein sequence ID" value="KAH9366878.1"/>
    <property type="molecule type" value="Genomic_DNA"/>
</dbReference>
<dbReference type="Proteomes" id="UP000821853">
    <property type="component" value="Chromosome 2"/>
</dbReference>
<comment type="caution">
    <text evidence="1">The sequence shown here is derived from an EMBL/GenBank/DDBJ whole genome shotgun (WGS) entry which is preliminary data.</text>
</comment>
<keyword evidence="2" id="KW-1185">Reference proteome</keyword>
<evidence type="ECO:0008006" key="3">
    <source>
        <dbReference type="Google" id="ProtNLM"/>
    </source>
</evidence>
<dbReference type="SUPFAM" id="SSF56219">
    <property type="entry name" value="DNase I-like"/>
    <property type="match status" value="1"/>
</dbReference>
<dbReference type="InterPro" id="IPR036691">
    <property type="entry name" value="Endo/exonu/phosph_ase_sf"/>
</dbReference>
<gene>
    <name evidence="1" type="ORF">HPB48_021332</name>
</gene>
<proteinExistence type="predicted"/>
<dbReference type="Gene3D" id="3.60.10.10">
    <property type="entry name" value="Endonuclease/exonuclease/phosphatase"/>
    <property type="match status" value="1"/>
</dbReference>